<dbReference type="KEGG" id="spun:BFF78_04935"/>
<feature type="domain" description="DUF6777" evidence="3">
    <location>
        <begin position="111"/>
        <end position="272"/>
    </location>
</feature>
<keyword evidence="2" id="KW-0732">Signal</keyword>
<dbReference type="InterPro" id="IPR046704">
    <property type="entry name" value="DUF6777"/>
</dbReference>
<dbReference type="EMBL" id="CP017248">
    <property type="protein sequence ID" value="AOR30482.1"/>
    <property type="molecule type" value="Genomic_DNA"/>
</dbReference>
<evidence type="ECO:0000259" key="3">
    <source>
        <dbReference type="Pfam" id="PF20568"/>
    </source>
</evidence>
<accession>A0A1D7Y4G7</accession>
<evidence type="ECO:0000256" key="2">
    <source>
        <dbReference type="SAM" id="SignalP"/>
    </source>
</evidence>
<dbReference type="RefSeq" id="WP_069777134.1">
    <property type="nucleotide sequence ID" value="NZ_CP017248.1"/>
</dbReference>
<feature type="chain" id="PRO_5039319811" description="DUF6777 domain-containing protein" evidence="2">
    <location>
        <begin position="22"/>
        <end position="435"/>
    </location>
</feature>
<dbReference type="AlphaFoldDB" id="A0A1D7Y4G7"/>
<feature type="compositionally biased region" description="Low complexity" evidence="1">
    <location>
        <begin position="75"/>
        <end position="95"/>
    </location>
</feature>
<evidence type="ECO:0000313" key="4">
    <source>
        <dbReference type="EMBL" id="AOR30482.1"/>
    </source>
</evidence>
<proteinExistence type="predicted"/>
<gene>
    <name evidence="4" type="ORF">BFF78_04935</name>
</gene>
<feature type="compositionally biased region" description="Gly residues" evidence="1">
    <location>
        <begin position="400"/>
        <end position="416"/>
    </location>
</feature>
<dbReference type="PROSITE" id="PS51257">
    <property type="entry name" value="PROKAR_LIPOPROTEIN"/>
    <property type="match status" value="1"/>
</dbReference>
<evidence type="ECO:0000256" key="1">
    <source>
        <dbReference type="SAM" id="MobiDB-lite"/>
    </source>
</evidence>
<name>A0A1D7Y4G7_9ACTN</name>
<protein>
    <recommendedName>
        <fullName evidence="3">DUF6777 domain-containing protein</fullName>
    </recommendedName>
</protein>
<feature type="compositionally biased region" description="Low complexity" evidence="1">
    <location>
        <begin position="318"/>
        <end position="330"/>
    </location>
</feature>
<reference evidence="5" key="1">
    <citation type="submission" date="2016-09" db="EMBL/GenBank/DDBJ databases">
        <title>Streptomyces puniciscabiei strain:TW1S1 Genome sequencing and assembly.</title>
        <authorList>
            <person name="Kim M.-K."/>
            <person name="Kim S.B."/>
        </authorList>
    </citation>
    <scope>NUCLEOTIDE SEQUENCE [LARGE SCALE GENOMIC DNA]</scope>
    <source>
        <strain evidence="5">TW1S1</strain>
    </source>
</reference>
<feature type="region of interest" description="Disordered" evidence="1">
    <location>
        <begin position="50"/>
        <end position="95"/>
    </location>
</feature>
<keyword evidence="5" id="KW-1185">Reference proteome</keyword>
<feature type="signal peptide" evidence="2">
    <location>
        <begin position="1"/>
        <end position="21"/>
    </location>
</feature>
<feature type="compositionally biased region" description="Pro residues" evidence="1">
    <location>
        <begin position="308"/>
        <end position="317"/>
    </location>
</feature>
<feature type="region of interest" description="Disordered" evidence="1">
    <location>
        <begin position="277"/>
        <end position="435"/>
    </location>
</feature>
<organism evidence="4 5">
    <name type="scientific">Streptomyces fodineus</name>
    <dbReference type="NCBI Taxonomy" id="1904616"/>
    <lineage>
        <taxon>Bacteria</taxon>
        <taxon>Bacillati</taxon>
        <taxon>Actinomycetota</taxon>
        <taxon>Actinomycetes</taxon>
        <taxon>Kitasatosporales</taxon>
        <taxon>Streptomycetaceae</taxon>
        <taxon>Streptomyces</taxon>
    </lineage>
</organism>
<feature type="compositionally biased region" description="Polar residues" evidence="1">
    <location>
        <begin position="340"/>
        <end position="357"/>
    </location>
</feature>
<dbReference type="Proteomes" id="UP000094960">
    <property type="component" value="Chromosome"/>
</dbReference>
<sequence>MRIPTGSIVMACAFSVALLLAGCARPGVKEARMGEDVYLLPAAVQGPDPFTGSTVTSTAAPTTPGGKSTDPSAPPGTGTPRPTATGPPDSASPRPALPAALVVVPLRAMRVLSGATPGLYGGTAGVAGCDVERQVGYLTADRSRGAAFARAAGVPVNGLPGHLRGLTPVLLRADTRVTDHGYRDGRAVGYQAVLQAGTAVLVDDRGMPRVRCACGNPLGSPAPTPGGFGARGSAWSGYRPGQVIAVAPAPRPVTSITIVNVETRTWIERRIGHDVRDDQIVPAPARATAPPGSPTPADTAALGTAPPHSAPPSPPGSSPGATGWPPRVVTPTPPERPAGRSSSAPGATDPPTSSSLGLTPDTPGVALPGIPDAPYEFGPFDDIGPPGLADRGGPVPDGPPGLGSGAVPGATDGGPVAGLPDGRAFPYRPRPPGTP</sequence>
<feature type="compositionally biased region" description="Low complexity" evidence="1">
    <location>
        <begin position="51"/>
        <end position="65"/>
    </location>
</feature>
<evidence type="ECO:0000313" key="5">
    <source>
        <dbReference type="Proteomes" id="UP000094960"/>
    </source>
</evidence>
<dbReference type="Pfam" id="PF20568">
    <property type="entry name" value="DUF6777"/>
    <property type="match status" value="1"/>
</dbReference>